<accession>A0A450TAX5</accession>
<dbReference type="Pfam" id="PF07690">
    <property type="entry name" value="MFS_1"/>
    <property type="match status" value="1"/>
</dbReference>
<evidence type="ECO:0000313" key="5">
    <source>
        <dbReference type="EMBL" id="VFJ63810.1"/>
    </source>
</evidence>
<dbReference type="InterPro" id="IPR052528">
    <property type="entry name" value="Sugar_transport-like"/>
</dbReference>
<feature type="transmembrane region" description="Helical" evidence="4">
    <location>
        <begin position="79"/>
        <end position="102"/>
    </location>
</feature>
<dbReference type="EMBL" id="CAADEW010000157">
    <property type="protein sequence ID" value="VFJ63810.1"/>
    <property type="molecule type" value="Genomic_DNA"/>
</dbReference>
<feature type="transmembrane region" description="Helical" evidence="4">
    <location>
        <begin position="263"/>
        <end position="281"/>
    </location>
</feature>
<name>A0A450TAX5_9GAMM</name>
<feature type="transmembrane region" description="Helical" evidence="4">
    <location>
        <begin position="51"/>
        <end position="72"/>
    </location>
</feature>
<dbReference type="InterPro" id="IPR011701">
    <property type="entry name" value="MFS"/>
</dbReference>
<feature type="transmembrane region" description="Helical" evidence="4">
    <location>
        <begin position="12"/>
        <end position="31"/>
    </location>
</feature>
<evidence type="ECO:0000256" key="1">
    <source>
        <dbReference type="ARBA" id="ARBA00022692"/>
    </source>
</evidence>
<keyword evidence="3 4" id="KW-0472">Membrane</keyword>
<feature type="transmembrane region" description="Helical" evidence="4">
    <location>
        <begin position="293"/>
        <end position="311"/>
    </location>
</feature>
<organism evidence="5">
    <name type="scientific">Candidatus Kentrum sp. FW</name>
    <dbReference type="NCBI Taxonomy" id="2126338"/>
    <lineage>
        <taxon>Bacteria</taxon>
        <taxon>Pseudomonadati</taxon>
        <taxon>Pseudomonadota</taxon>
        <taxon>Gammaproteobacteria</taxon>
        <taxon>Candidatus Kentrum</taxon>
    </lineage>
</organism>
<feature type="transmembrane region" description="Helical" evidence="4">
    <location>
        <begin position="108"/>
        <end position="127"/>
    </location>
</feature>
<dbReference type="PANTHER" id="PTHR23526:SF2">
    <property type="entry name" value="MAJOR FACILITATOR SUPERFAMILY (MFS) PROFILE DOMAIN-CONTAINING PROTEIN"/>
    <property type="match status" value="1"/>
</dbReference>
<dbReference type="InterPro" id="IPR036259">
    <property type="entry name" value="MFS_trans_sf"/>
</dbReference>
<dbReference type="PANTHER" id="PTHR23526">
    <property type="entry name" value="INTEGRAL MEMBRANE TRANSPORT PROTEIN-RELATED"/>
    <property type="match status" value="1"/>
</dbReference>
<evidence type="ECO:0000256" key="3">
    <source>
        <dbReference type="ARBA" id="ARBA00023136"/>
    </source>
</evidence>
<gene>
    <name evidence="5" type="ORF">BECKFW1821A_GA0114235_11575</name>
</gene>
<dbReference type="Gene3D" id="1.20.1250.20">
    <property type="entry name" value="MFS general substrate transporter like domains"/>
    <property type="match status" value="1"/>
</dbReference>
<keyword evidence="1 4" id="KW-0812">Transmembrane</keyword>
<proteinExistence type="predicted"/>
<protein>
    <recommendedName>
        <fullName evidence="6">Major Facilitator Superfamily protein</fullName>
    </recommendedName>
</protein>
<evidence type="ECO:0000256" key="2">
    <source>
        <dbReference type="ARBA" id="ARBA00022989"/>
    </source>
</evidence>
<dbReference type="GO" id="GO:0022857">
    <property type="term" value="F:transmembrane transporter activity"/>
    <property type="evidence" value="ECO:0007669"/>
    <property type="project" value="InterPro"/>
</dbReference>
<feature type="transmembrane region" description="Helical" evidence="4">
    <location>
        <begin position="232"/>
        <end position="257"/>
    </location>
</feature>
<feature type="transmembrane region" description="Helical" evidence="4">
    <location>
        <begin position="180"/>
        <end position="198"/>
    </location>
</feature>
<reference evidence="5" key="1">
    <citation type="submission" date="2019-02" db="EMBL/GenBank/DDBJ databases">
        <authorList>
            <person name="Gruber-Vodicka R. H."/>
            <person name="Seah K. B. B."/>
        </authorList>
    </citation>
    <scope>NUCLEOTIDE SEQUENCE</scope>
    <source>
        <strain evidence="5">BECK_BZ15</strain>
    </source>
</reference>
<dbReference type="AlphaFoldDB" id="A0A450TAX5"/>
<feature type="transmembrane region" description="Helical" evidence="4">
    <location>
        <begin position="323"/>
        <end position="346"/>
    </location>
</feature>
<feature type="transmembrane region" description="Helical" evidence="4">
    <location>
        <begin position="148"/>
        <end position="168"/>
    </location>
</feature>
<evidence type="ECO:0008006" key="6">
    <source>
        <dbReference type="Google" id="ProtNLM"/>
    </source>
</evidence>
<evidence type="ECO:0000256" key="4">
    <source>
        <dbReference type="SAM" id="Phobius"/>
    </source>
</evidence>
<feature type="transmembrane region" description="Helical" evidence="4">
    <location>
        <begin position="404"/>
        <end position="422"/>
    </location>
</feature>
<keyword evidence="2 4" id="KW-1133">Transmembrane helix</keyword>
<dbReference type="SUPFAM" id="SSF103473">
    <property type="entry name" value="MFS general substrate transporter"/>
    <property type="match status" value="1"/>
</dbReference>
<sequence>MLTTQQRSKNQKLLFTGNLGVLLLISVWGGGDASLFQFYSTDILHLNEKEIGFAIGLLSLAVPIQLIGIGFVKRWGAKLISMASFALPFFLLPMILFVPVVQAQNERLGFVFLCAAIFLMNGIYIASKGVSWQPLIHESTKPHERGRFFAKMRLLLNSVSLVFFGTLSTTVGERISFENYVFVIIFLMGYCVFGFVSISRITSLGPSTFSSPEISNFYTDAKKTFANKNFNVLIIIRFLGILSSLPLFLTYLALGIHLDADRISQLIVIGIIGRIVGFSVWGGLIDRLGFKRVLYGILLMFVCVWPLWLLVQPQAHSQGAQEIIFIALAAIAFLSSFLSSGFQLCLSVGAHNTIADAVTIVALTLYNMIDTFSKGIVIALLGFYLNLTLNTQFISVISFKIDSYQFMCFIGAVFCLIAALLCRYRLDVKRI</sequence>